<gene>
    <name evidence="1" type="ORF">DAPPUDRAFT_323812</name>
</gene>
<dbReference type="HOGENOM" id="CLU_1972719_0_0_1"/>
<dbReference type="AlphaFoldDB" id="E9GZV0"/>
<accession>E9GZV0</accession>
<proteinExistence type="predicted"/>
<dbReference type="EMBL" id="GL732579">
    <property type="protein sequence ID" value="EFX74876.1"/>
    <property type="molecule type" value="Genomic_DNA"/>
</dbReference>
<dbReference type="Proteomes" id="UP000000305">
    <property type="component" value="Unassembled WGS sequence"/>
</dbReference>
<reference evidence="1 2" key="1">
    <citation type="journal article" date="2011" name="Science">
        <title>The ecoresponsive genome of Daphnia pulex.</title>
        <authorList>
            <person name="Colbourne J.K."/>
            <person name="Pfrender M.E."/>
            <person name="Gilbert D."/>
            <person name="Thomas W.K."/>
            <person name="Tucker A."/>
            <person name="Oakley T.H."/>
            <person name="Tokishita S."/>
            <person name="Aerts A."/>
            <person name="Arnold G.J."/>
            <person name="Basu M.K."/>
            <person name="Bauer D.J."/>
            <person name="Caceres C.E."/>
            <person name="Carmel L."/>
            <person name="Casola C."/>
            <person name="Choi J.H."/>
            <person name="Detter J.C."/>
            <person name="Dong Q."/>
            <person name="Dusheyko S."/>
            <person name="Eads B.D."/>
            <person name="Frohlich T."/>
            <person name="Geiler-Samerotte K.A."/>
            <person name="Gerlach D."/>
            <person name="Hatcher P."/>
            <person name="Jogdeo S."/>
            <person name="Krijgsveld J."/>
            <person name="Kriventseva E.V."/>
            <person name="Kultz D."/>
            <person name="Laforsch C."/>
            <person name="Lindquist E."/>
            <person name="Lopez J."/>
            <person name="Manak J.R."/>
            <person name="Muller J."/>
            <person name="Pangilinan J."/>
            <person name="Patwardhan R.P."/>
            <person name="Pitluck S."/>
            <person name="Pritham E.J."/>
            <person name="Rechtsteiner A."/>
            <person name="Rho M."/>
            <person name="Rogozin I.B."/>
            <person name="Sakarya O."/>
            <person name="Salamov A."/>
            <person name="Schaack S."/>
            <person name="Shapiro H."/>
            <person name="Shiga Y."/>
            <person name="Skalitzky C."/>
            <person name="Smith Z."/>
            <person name="Souvorov A."/>
            <person name="Sung W."/>
            <person name="Tang Z."/>
            <person name="Tsuchiya D."/>
            <person name="Tu H."/>
            <person name="Vos H."/>
            <person name="Wang M."/>
            <person name="Wolf Y.I."/>
            <person name="Yamagata H."/>
            <person name="Yamada T."/>
            <person name="Ye Y."/>
            <person name="Shaw J.R."/>
            <person name="Andrews J."/>
            <person name="Crease T.J."/>
            <person name="Tang H."/>
            <person name="Lucas S.M."/>
            <person name="Robertson H.M."/>
            <person name="Bork P."/>
            <person name="Koonin E.V."/>
            <person name="Zdobnov E.M."/>
            <person name="Grigoriev I.V."/>
            <person name="Lynch M."/>
            <person name="Boore J.L."/>
        </authorList>
    </citation>
    <scope>NUCLEOTIDE SEQUENCE [LARGE SCALE GENOMIC DNA]</scope>
</reference>
<dbReference type="InParanoid" id="E9GZV0"/>
<keyword evidence="2" id="KW-1185">Reference proteome</keyword>
<evidence type="ECO:0000313" key="2">
    <source>
        <dbReference type="Proteomes" id="UP000000305"/>
    </source>
</evidence>
<sequence>MTDRTKRRQNQENAPYLQFRCERDNYSNEVSESDVERSSTSSQLDVIEVIGISPDTQAETRVQQLSTLEVLESEQRYSRIRPDKYQINFEKYTKCEAVSDNDLAPNFPALDWKLKTFNCNDANRLND</sequence>
<dbReference type="KEGG" id="dpx:DAPPUDRAFT_323812"/>
<organism evidence="1 2">
    <name type="scientific">Daphnia pulex</name>
    <name type="common">Water flea</name>
    <dbReference type="NCBI Taxonomy" id="6669"/>
    <lineage>
        <taxon>Eukaryota</taxon>
        <taxon>Metazoa</taxon>
        <taxon>Ecdysozoa</taxon>
        <taxon>Arthropoda</taxon>
        <taxon>Crustacea</taxon>
        <taxon>Branchiopoda</taxon>
        <taxon>Diplostraca</taxon>
        <taxon>Cladocera</taxon>
        <taxon>Anomopoda</taxon>
        <taxon>Daphniidae</taxon>
        <taxon>Daphnia</taxon>
    </lineage>
</organism>
<name>E9GZV0_DAPPU</name>
<protein>
    <submittedName>
        <fullName evidence="1">Uncharacterized protein</fullName>
    </submittedName>
</protein>
<evidence type="ECO:0000313" key="1">
    <source>
        <dbReference type="EMBL" id="EFX74876.1"/>
    </source>
</evidence>